<keyword evidence="9" id="KW-1185">Reference proteome</keyword>
<dbReference type="GO" id="GO:0030686">
    <property type="term" value="C:90S preribosome"/>
    <property type="evidence" value="ECO:0007669"/>
    <property type="project" value="TreeGrafter"/>
</dbReference>
<dbReference type="Proteomes" id="UP000299084">
    <property type="component" value="Unassembled WGS sequence"/>
</dbReference>
<dbReference type="AlphaFoldDB" id="A0A5N4D899"/>
<evidence type="ECO:0000256" key="1">
    <source>
        <dbReference type="ARBA" id="ARBA00004604"/>
    </source>
</evidence>
<feature type="region of interest" description="Disordered" evidence="5">
    <location>
        <begin position="383"/>
        <end position="419"/>
    </location>
</feature>
<dbReference type="InterPro" id="IPR056550">
    <property type="entry name" value="NOL10_2nd"/>
</dbReference>
<dbReference type="EMBL" id="JWIN03000015">
    <property type="protein sequence ID" value="KAB1267269.1"/>
    <property type="molecule type" value="Genomic_DNA"/>
</dbReference>
<keyword evidence="4" id="KW-0539">Nucleus</keyword>
<proteinExistence type="predicted"/>
<dbReference type="InterPro" id="IPR012580">
    <property type="entry name" value="NUC153"/>
</dbReference>
<feature type="domain" description="Nucleolar protein 10-like second" evidence="7">
    <location>
        <begin position="36"/>
        <end position="84"/>
    </location>
</feature>
<sequence length="419" mass="49819">MNCWFNQLMVLGPAPRWCSFLDNLTEELEENPESTVYDDYKFVTKKDLENLGLTHLIGSPFLRAYMHGFFMDIRLYHKVKLMVNPFAYEEYRKDKIRQKIEETRAQRVQLKKLPKVNKELALKLIEEEEEKQKSTWKKKVKSLPNILSDDRFKVMFENPDFQVDEESEEFRLLNPLVSKISEKRKKKLRLLEQQELREKEEEEEPEGKPSDAESSESSDDEKDWVEEVRKQRRLLQQEEKVKRQERLKEDQQTVLKPQFYEIKAGEEFRSFKDSATKQKLMNKTLEDRLKLEAKNGTLSVSDTTVGSKQLTFTLKKSRPVSGVPRALVTPELVLLLRNQQRDFWVTGPPEMWPCKAEVLTTYGFKRIVEAYVDFKETQELSEQQKKQQEAEKLHRQERKTLRRSAGHLKSRSRRGRLFH</sequence>
<keyword evidence="2" id="KW-0853">WD repeat</keyword>
<comment type="subcellular location">
    <subcellularLocation>
        <location evidence="1">Nucleus</location>
        <location evidence="1">Nucleolus</location>
    </subcellularLocation>
</comment>
<organism evidence="8 9">
    <name type="scientific">Camelus dromedarius</name>
    <name type="common">Dromedary</name>
    <name type="synonym">Arabian camel</name>
    <dbReference type="NCBI Taxonomy" id="9838"/>
    <lineage>
        <taxon>Eukaryota</taxon>
        <taxon>Metazoa</taxon>
        <taxon>Chordata</taxon>
        <taxon>Craniata</taxon>
        <taxon>Vertebrata</taxon>
        <taxon>Euteleostomi</taxon>
        <taxon>Mammalia</taxon>
        <taxon>Eutheria</taxon>
        <taxon>Laurasiatheria</taxon>
        <taxon>Artiodactyla</taxon>
        <taxon>Tylopoda</taxon>
        <taxon>Camelidae</taxon>
        <taxon>Camelus</taxon>
    </lineage>
</organism>
<feature type="region of interest" description="Disordered" evidence="5">
    <location>
        <begin position="196"/>
        <end position="223"/>
    </location>
</feature>
<reference evidence="8 9" key="1">
    <citation type="journal article" date="2019" name="Mol. Ecol. Resour.">
        <title>Improving Illumina assemblies with Hi-C and long reads: an example with the North African dromedary.</title>
        <authorList>
            <person name="Elbers J.P."/>
            <person name="Rogers M.F."/>
            <person name="Perelman P.L."/>
            <person name="Proskuryakova A.A."/>
            <person name="Serdyukova N.A."/>
            <person name="Johnson W.E."/>
            <person name="Horin P."/>
            <person name="Corander J."/>
            <person name="Murphy D."/>
            <person name="Burger P.A."/>
        </authorList>
    </citation>
    <scope>NUCLEOTIDE SEQUENCE [LARGE SCALE GENOMIC DNA]</scope>
    <source>
        <strain evidence="8">Drom800</strain>
        <tissue evidence="8">Blood</tissue>
    </source>
</reference>
<dbReference type="STRING" id="9838.ENSCDRP00005031430"/>
<evidence type="ECO:0000256" key="4">
    <source>
        <dbReference type="ARBA" id="ARBA00023242"/>
    </source>
</evidence>
<dbReference type="GO" id="GO:0032040">
    <property type="term" value="C:small-subunit processome"/>
    <property type="evidence" value="ECO:0007669"/>
    <property type="project" value="TreeGrafter"/>
</dbReference>
<accession>A0A5N4D899</accession>
<feature type="compositionally biased region" description="Acidic residues" evidence="5">
    <location>
        <begin position="213"/>
        <end position="223"/>
    </location>
</feature>
<evidence type="ECO:0000256" key="5">
    <source>
        <dbReference type="SAM" id="MobiDB-lite"/>
    </source>
</evidence>
<evidence type="ECO:0000259" key="6">
    <source>
        <dbReference type="Pfam" id="PF08159"/>
    </source>
</evidence>
<evidence type="ECO:0000256" key="3">
    <source>
        <dbReference type="ARBA" id="ARBA00022737"/>
    </source>
</evidence>
<name>A0A5N4D899_CAMDR</name>
<keyword evidence="3" id="KW-0677">Repeat</keyword>
<feature type="compositionally biased region" description="Basic residues" evidence="5">
    <location>
        <begin position="395"/>
        <end position="419"/>
    </location>
</feature>
<dbReference type="InterPro" id="IPR040382">
    <property type="entry name" value="NOL10/Enp2"/>
</dbReference>
<dbReference type="PANTHER" id="PTHR14927">
    <property type="entry name" value="NUCLEOLAR PROTEIN 10"/>
    <property type="match status" value="1"/>
</dbReference>
<evidence type="ECO:0000259" key="7">
    <source>
        <dbReference type="Pfam" id="PF23097"/>
    </source>
</evidence>
<feature type="compositionally biased region" description="Basic and acidic residues" evidence="5">
    <location>
        <begin position="383"/>
        <end position="394"/>
    </location>
</feature>
<feature type="domain" description="NUC153" evidence="6">
    <location>
        <begin position="149"/>
        <end position="175"/>
    </location>
</feature>
<dbReference type="Pfam" id="PF23097">
    <property type="entry name" value="NOL10_2nd"/>
    <property type="match status" value="1"/>
</dbReference>
<evidence type="ECO:0000313" key="8">
    <source>
        <dbReference type="EMBL" id="KAB1267269.1"/>
    </source>
</evidence>
<protein>
    <submittedName>
        <fullName evidence="8">Nucleolar protein 10</fullName>
    </submittedName>
</protein>
<dbReference type="PANTHER" id="PTHR14927:SF0">
    <property type="entry name" value="NUCLEOLAR PROTEIN 10"/>
    <property type="match status" value="1"/>
</dbReference>
<evidence type="ECO:0000313" key="9">
    <source>
        <dbReference type="Proteomes" id="UP000299084"/>
    </source>
</evidence>
<gene>
    <name evidence="8" type="ORF">Cadr_000017764</name>
</gene>
<dbReference type="Pfam" id="PF08159">
    <property type="entry name" value="NUC153"/>
    <property type="match status" value="1"/>
</dbReference>
<comment type="caution">
    <text evidence="8">The sequence shown here is derived from an EMBL/GenBank/DDBJ whole genome shotgun (WGS) entry which is preliminary data.</text>
</comment>
<dbReference type="GO" id="GO:0000462">
    <property type="term" value="P:maturation of SSU-rRNA from tricistronic rRNA transcript (SSU-rRNA, 5.8S rRNA, LSU-rRNA)"/>
    <property type="evidence" value="ECO:0007669"/>
    <property type="project" value="TreeGrafter"/>
</dbReference>
<evidence type="ECO:0000256" key="2">
    <source>
        <dbReference type="ARBA" id="ARBA00022574"/>
    </source>
</evidence>